<evidence type="ECO:0000313" key="1">
    <source>
        <dbReference type="EMBL" id="KAJ1190247.1"/>
    </source>
</evidence>
<feature type="non-terminal residue" evidence="1">
    <location>
        <position position="51"/>
    </location>
</feature>
<dbReference type="Proteomes" id="UP001066276">
    <property type="component" value="Chromosome 3_1"/>
</dbReference>
<comment type="caution">
    <text evidence="1">The sequence shown here is derived from an EMBL/GenBank/DDBJ whole genome shotgun (WGS) entry which is preliminary data.</text>
</comment>
<protein>
    <submittedName>
        <fullName evidence="1">Uncharacterized protein</fullName>
    </submittedName>
</protein>
<keyword evidence="2" id="KW-1185">Reference proteome</keyword>
<gene>
    <name evidence="1" type="ORF">NDU88_006985</name>
</gene>
<sequence>QYSKSQSFLKAAEDTVIEVRNVFTINSNITEEDVIKTIEKALQTDYLVSNV</sequence>
<evidence type="ECO:0000313" key="2">
    <source>
        <dbReference type="Proteomes" id="UP001066276"/>
    </source>
</evidence>
<reference evidence="1" key="1">
    <citation type="journal article" date="2022" name="bioRxiv">
        <title>Sequencing and chromosome-scale assembly of the giantPleurodeles waltlgenome.</title>
        <authorList>
            <person name="Brown T."/>
            <person name="Elewa A."/>
            <person name="Iarovenko S."/>
            <person name="Subramanian E."/>
            <person name="Araus A.J."/>
            <person name="Petzold A."/>
            <person name="Susuki M."/>
            <person name="Suzuki K.-i.T."/>
            <person name="Hayashi T."/>
            <person name="Toyoda A."/>
            <person name="Oliveira C."/>
            <person name="Osipova E."/>
            <person name="Leigh N.D."/>
            <person name="Simon A."/>
            <person name="Yun M.H."/>
        </authorList>
    </citation>
    <scope>NUCLEOTIDE SEQUENCE</scope>
    <source>
        <strain evidence="1">20211129_DDA</strain>
        <tissue evidence="1">Liver</tissue>
    </source>
</reference>
<organism evidence="1 2">
    <name type="scientific">Pleurodeles waltl</name>
    <name type="common">Iberian ribbed newt</name>
    <dbReference type="NCBI Taxonomy" id="8319"/>
    <lineage>
        <taxon>Eukaryota</taxon>
        <taxon>Metazoa</taxon>
        <taxon>Chordata</taxon>
        <taxon>Craniata</taxon>
        <taxon>Vertebrata</taxon>
        <taxon>Euteleostomi</taxon>
        <taxon>Amphibia</taxon>
        <taxon>Batrachia</taxon>
        <taxon>Caudata</taxon>
        <taxon>Salamandroidea</taxon>
        <taxon>Salamandridae</taxon>
        <taxon>Pleurodelinae</taxon>
        <taxon>Pleurodeles</taxon>
    </lineage>
</organism>
<dbReference type="AlphaFoldDB" id="A0AAV7URN4"/>
<proteinExistence type="predicted"/>
<dbReference type="EMBL" id="JANPWB010000005">
    <property type="protein sequence ID" value="KAJ1190247.1"/>
    <property type="molecule type" value="Genomic_DNA"/>
</dbReference>
<accession>A0AAV7URN4</accession>
<feature type="non-terminal residue" evidence="1">
    <location>
        <position position="1"/>
    </location>
</feature>
<name>A0AAV7URN4_PLEWA</name>